<name>A0A2R3IWP8_9PSED</name>
<evidence type="ECO:0000256" key="1">
    <source>
        <dbReference type="SAM" id="Phobius"/>
    </source>
</evidence>
<evidence type="ECO:0008006" key="4">
    <source>
        <dbReference type="Google" id="ProtNLM"/>
    </source>
</evidence>
<gene>
    <name evidence="2" type="ORF">CSB93_4819</name>
</gene>
<protein>
    <recommendedName>
        <fullName evidence="4">Transmembrane protein</fullName>
    </recommendedName>
</protein>
<evidence type="ECO:0000313" key="3">
    <source>
        <dbReference type="Proteomes" id="UP000238390"/>
    </source>
</evidence>
<keyword evidence="3" id="KW-1185">Reference proteome</keyword>
<feature type="transmembrane region" description="Helical" evidence="1">
    <location>
        <begin position="12"/>
        <end position="37"/>
    </location>
</feature>
<keyword evidence="1" id="KW-0472">Membrane</keyword>
<keyword evidence="1" id="KW-0812">Transmembrane</keyword>
<evidence type="ECO:0000313" key="2">
    <source>
        <dbReference type="EMBL" id="AVK06355.1"/>
    </source>
</evidence>
<feature type="transmembrane region" description="Helical" evidence="1">
    <location>
        <begin position="111"/>
        <end position="131"/>
    </location>
</feature>
<accession>A0A2R3IWP8</accession>
<reference evidence="2 3" key="1">
    <citation type="submission" date="2018-02" db="EMBL/GenBank/DDBJ databases">
        <title>FDA/CDC Antimicrobial Resistant Isolate Bank Genome Sequencing.</title>
        <authorList>
            <person name="Benahmed F.H."/>
            <person name="Lutgring J.D."/>
            <person name="Yoo B."/>
            <person name="Machado M."/>
            <person name="Brown A."/>
            <person name="McAllister G."/>
            <person name="Perry A."/>
            <person name="Halpin A.L."/>
            <person name="Vavikolanu K."/>
            <person name="Ott S."/>
            <person name="Zhao X."/>
            <person name="Tallon L.J."/>
            <person name="Sadzewicz L."/>
            <person name="Aluvathingal J."/>
            <person name="Nadendla S."/>
            <person name="Voskania-kordi A."/>
            <person name="Simonyan V."/>
            <person name="Patel J."/>
            <person name="Shawar R.M."/>
        </authorList>
    </citation>
    <scope>NUCLEOTIDE SEQUENCE [LARGE SCALE GENOMIC DNA]</scope>
    <source>
        <strain evidence="2 3">AR_0356</strain>
    </source>
</reference>
<feature type="transmembrane region" description="Helical" evidence="1">
    <location>
        <begin position="87"/>
        <end position="105"/>
    </location>
</feature>
<dbReference type="Proteomes" id="UP000238390">
    <property type="component" value="Chromosome"/>
</dbReference>
<sequence length="150" mass="17306">MPHEHITQVPDYLFTFILGLVLAFLWAFAVFLAWAWGRAWAWIDDSKPPRHNFLTHWVMGLLGFHLEDDRWSVYVYRHSKNKSGSDGASGFFYPVLIAVTAPSLLLLSFDLYPITVCGLTLFAVAHLARFARRHKKLFDKHIVDPNAHKQ</sequence>
<dbReference type="EMBL" id="CP027169">
    <property type="protein sequence ID" value="AVK06355.1"/>
    <property type="molecule type" value="Genomic_DNA"/>
</dbReference>
<dbReference type="RefSeq" id="WP_105446890.1">
    <property type="nucleotide sequence ID" value="NZ_CP027169.1"/>
</dbReference>
<dbReference type="AlphaFoldDB" id="A0A2R3IWP8"/>
<organism evidence="2 3">
    <name type="scientific">Pseudomonas paraeruginosa</name>
    <dbReference type="NCBI Taxonomy" id="2994495"/>
    <lineage>
        <taxon>Bacteria</taxon>
        <taxon>Pseudomonadati</taxon>
        <taxon>Pseudomonadota</taxon>
        <taxon>Gammaproteobacteria</taxon>
        <taxon>Pseudomonadales</taxon>
        <taxon>Pseudomonadaceae</taxon>
        <taxon>Pseudomonas</taxon>
    </lineage>
</organism>
<proteinExistence type="predicted"/>
<keyword evidence="1" id="KW-1133">Transmembrane helix</keyword>